<evidence type="ECO:0000256" key="2">
    <source>
        <dbReference type="ARBA" id="ARBA00022692"/>
    </source>
</evidence>
<feature type="transmembrane region" description="Helical" evidence="5">
    <location>
        <begin position="199"/>
        <end position="216"/>
    </location>
</feature>
<dbReference type="GO" id="GO:0005774">
    <property type="term" value="C:vacuolar membrane"/>
    <property type="evidence" value="ECO:0007669"/>
    <property type="project" value="TreeGrafter"/>
</dbReference>
<comment type="caution">
    <text evidence="7">The sequence shown here is derived from an EMBL/GenBank/DDBJ whole genome shotgun (WGS) entry which is preliminary data.</text>
</comment>
<feature type="transmembrane region" description="Helical" evidence="5">
    <location>
        <begin position="223"/>
        <end position="244"/>
    </location>
</feature>
<keyword evidence="2 5" id="KW-0812">Transmembrane</keyword>
<keyword evidence="4 5" id="KW-0472">Membrane</keyword>
<feature type="transmembrane region" description="Helical" evidence="5">
    <location>
        <begin position="381"/>
        <end position="401"/>
    </location>
</feature>
<feature type="transmembrane region" description="Helical" evidence="5">
    <location>
        <begin position="264"/>
        <end position="282"/>
    </location>
</feature>
<evidence type="ECO:0000256" key="1">
    <source>
        <dbReference type="ARBA" id="ARBA00004141"/>
    </source>
</evidence>
<evidence type="ECO:0000256" key="3">
    <source>
        <dbReference type="ARBA" id="ARBA00022989"/>
    </source>
</evidence>
<evidence type="ECO:0000313" key="8">
    <source>
        <dbReference type="Proteomes" id="UP000327044"/>
    </source>
</evidence>
<feature type="transmembrane region" description="Helical" evidence="5">
    <location>
        <begin position="162"/>
        <end position="184"/>
    </location>
</feature>
<dbReference type="PANTHER" id="PTHR22950">
    <property type="entry name" value="AMINO ACID TRANSPORTER"/>
    <property type="match status" value="1"/>
</dbReference>
<feature type="transmembrane region" description="Helical" evidence="5">
    <location>
        <begin position="440"/>
        <end position="459"/>
    </location>
</feature>
<organism evidence="7 8">
    <name type="scientific">Photinus pyralis</name>
    <name type="common">Common eastern firefly</name>
    <name type="synonym">Lampyris pyralis</name>
    <dbReference type="NCBI Taxonomy" id="7054"/>
    <lineage>
        <taxon>Eukaryota</taxon>
        <taxon>Metazoa</taxon>
        <taxon>Ecdysozoa</taxon>
        <taxon>Arthropoda</taxon>
        <taxon>Hexapoda</taxon>
        <taxon>Insecta</taxon>
        <taxon>Pterygota</taxon>
        <taxon>Neoptera</taxon>
        <taxon>Endopterygota</taxon>
        <taxon>Coleoptera</taxon>
        <taxon>Polyphaga</taxon>
        <taxon>Elateriformia</taxon>
        <taxon>Elateroidea</taxon>
        <taxon>Lampyridae</taxon>
        <taxon>Lampyrinae</taxon>
        <taxon>Photinus</taxon>
    </lineage>
</organism>
<evidence type="ECO:0000256" key="4">
    <source>
        <dbReference type="ARBA" id="ARBA00023136"/>
    </source>
</evidence>
<gene>
    <name evidence="7" type="ORF">PPYR_14005</name>
</gene>
<name>A0A5N4A3X6_PHOPY</name>
<dbReference type="InParanoid" id="A0A5N4A3X6"/>
<reference evidence="7 8" key="1">
    <citation type="journal article" date="2018" name="Elife">
        <title>Firefly genomes illuminate parallel origins of bioluminescence in beetles.</title>
        <authorList>
            <person name="Fallon T.R."/>
            <person name="Lower S.E."/>
            <person name="Chang C.H."/>
            <person name="Bessho-Uehara M."/>
            <person name="Martin G.J."/>
            <person name="Bewick A.J."/>
            <person name="Behringer M."/>
            <person name="Debat H.J."/>
            <person name="Wong I."/>
            <person name="Day J.C."/>
            <person name="Suvorov A."/>
            <person name="Silva C.J."/>
            <person name="Stanger-Hall K.F."/>
            <person name="Hall D.W."/>
            <person name="Schmitz R.J."/>
            <person name="Nelson D.R."/>
            <person name="Lewis S.M."/>
            <person name="Shigenobu S."/>
            <person name="Bybee S.M."/>
            <person name="Larracuente A.M."/>
            <person name="Oba Y."/>
            <person name="Weng J.K."/>
        </authorList>
    </citation>
    <scope>NUCLEOTIDE SEQUENCE [LARGE SCALE GENOMIC DNA]</scope>
    <source>
        <strain evidence="7">1611_PpyrPB1</strain>
        <tissue evidence="7">Whole body</tissue>
    </source>
</reference>
<dbReference type="EMBL" id="VVIM01000010">
    <property type="protein sequence ID" value="KAB0792044.1"/>
    <property type="molecule type" value="Genomic_DNA"/>
</dbReference>
<keyword evidence="8" id="KW-1185">Reference proteome</keyword>
<proteinExistence type="predicted"/>
<dbReference type="Proteomes" id="UP000327044">
    <property type="component" value="Unassembled WGS sequence"/>
</dbReference>
<dbReference type="OrthoDB" id="1684102at2759"/>
<protein>
    <recommendedName>
        <fullName evidence="6">Amino acid transporter transmembrane domain-containing protein</fullName>
    </recommendedName>
</protein>
<dbReference type="AlphaFoldDB" id="A0A5N4A3X6"/>
<dbReference type="Pfam" id="PF01490">
    <property type="entry name" value="Aa_trans"/>
    <property type="match status" value="1"/>
</dbReference>
<accession>A0A5N4A3X6</accession>
<dbReference type="PANTHER" id="PTHR22950:SF349">
    <property type="entry name" value="AMINO ACID TRANSPORTER TRANSMEMBRANE DOMAIN-CONTAINING PROTEIN"/>
    <property type="match status" value="1"/>
</dbReference>
<feature type="transmembrane region" description="Helical" evidence="5">
    <location>
        <begin position="407"/>
        <end position="428"/>
    </location>
</feature>
<evidence type="ECO:0000313" key="7">
    <source>
        <dbReference type="EMBL" id="KAB0792044.1"/>
    </source>
</evidence>
<evidence type="ECO:0000256" key="5">
    <source>
        <dbReference type="SAM" id="Phobius"/>
    </source>
</evidence>
<keyword evidence="3 5" id="KW-1133">Transmembrane helix</keyword>
<feature type="transmembrane region" description="Helical" evidence="5">
    <location>
        <begin position="338"/>
        <end position="361"/>
    </location>
</feature>
<sequence>MGSQDNRAENANSGQVYTIAVNDNRHDDAQSLRFQSKDPIVLQDGDRIAQILKNDCDGHGGDVKHPTNFSETLMHLFKGNVGSGIFAMGDAFKNSGAVLGSVLVPILGLICVHSQHLLLNASLHLQEKLSLTKNPGFATTVELCFATGPSGLQKYSTLSRRLVNLFLCLTQFGFCCVYFVFISTNVKQILDYYGYEYDIHLHMAVVLIPVYLSCLVRNLKFLVPLSMLANILMLAGIIITLYYAAQPPGASRVENFASIGQLPLAFGTAVFAFEGIGLVLPLQNEMKKPKKFNSTFGVLNVGMVIVTILYLTVGLVSYLKYGDAIHGSVTLDLPKDEILAQCVKLIISVGILFTFALQFYIPIDLMFPSVREHFSSLKRPVLVELVFRTVFVLITFALAEIVPFLDLFITLVGAFSSTTIALIIPPILEMVTQKMTPWILIKDLFIVIVGLLGCVTGSYESIRLIVNAFKKESL</sequence>
<dbReference type="GO" id="GO:0015179">
    <property type="term" value="F:L-amino acid transmembrane transporter activity"/>
    <property type="evidence" value="ECO:0007669"/>
    <property type="project" value="TreeGrafter"/>
</dbReference>
<dbReference type="InterPro" id="IPR013057">
    <property type="entry name" value="AA_transpt_TM"/>
</dbReference>
<feature type="transmembrane region" description="Helical" evidence="5">
    <location>
        <begin position="294"/>
        <end position="318"/>
    </location>
</feature>
<feature type="domain" description="Amino acid transporter transmembrane" evidence="6">
    <location>
        <begin position="67"/>
        <end position="462"/>
    </location>
</feature>
<comment type="subcellular location">
    <subcellularLocation>
        <location evidence="1">Membrane</location>
        <topology evidence="1">Multi-pass membrane protein</topology>
    </subcellularLocation>
</comment>
<dbReference type="FunCoup" id="A0A5N4A3X6">
    <property type="interactions" value="90"/>
</dbReference>
<evidence type="ECO:0000259" key="6">
    <source>
        <dbReference type="Pfam" id="PF01490"/>
    </source>
</evidence>